<proteinExistence type="predicted"/>
<dbReference type="InterPro" id="IPR000719">
    <property type="entry name" value="Prot_kinase_dom"/>
</dbReference>
<dbReference type="PROSITE" id="PS00108">
    <property type="entry name" value="PROTEIN_KINASE_ST"/>
    <property type="match status" value="1"/>
</dbReference>
<dbReference type="InterPro" id="IPR011009">
    <property type="entry name" value="Kinase-like_dom_sf"/>
</dbReference>
<name>A0A6C0KMW4_9ZZZZ</name>
<dbReference type="Gene3D" id="1.10.510.10">
    <property type="entry name" value="Transferase(Phosphotransferase) domain 1"/>
    <property type="match status" value="1"/>
</dbReference>
<dbReference type="Pfam" id="PF00069">
    <property type="entry name" value="Pkinase"/>
    <property type="match status" value="1"/>
</dbReference>
<dbReference type="GO" id="GO:0005634">
    <property type="term" value="C:nucleus"/>
    <property type="evidence" value="ECO:0007669"/>
    <property type="project" value="TreeGrafter"/>
</dbReference>
<organism evidence="2">
    <name type="scientific">viral metagenome</name>
    <dbReference type="NCBI Taxonomy" id="1070528"/>
    <lineage>
        <taxon>unclassified sequences</taxon>
        <taxon>metagenomes</taxon>
        <taxon>organismal metagenomes</taxon>
    </lineage>
</organism>
<dbReference type="GO" id="GO:0005524">
    <property type="term" value="F:ATP binding"/>
    <property type="evidence" value="ECO:0007669"/>
    <property type="project" value="InterPro"/>
</dbReference>
<dbReference type="PANTHER" id="PTHR44167">
    <property type="entry name" value="OVARIAN-SPECIFIC SERINE/THREONINE-PROTEIN KINASE LOK-RELATED"/>
    <property type="match status" value="1"/>
</dbReference>
<protein>
    <recommendedName>
        <fullName evidence="1">Protein kinase domain-containing protein</fullName>
    </recommendedName>
</protein>
<dbReference type="EMBL" id="MN740934">
    <property type="protein sequence ID" value="QHU18486.1"/>
    <property type="molecule type" value="Genomic_DNA"/>
</dbReference>
<dbReference type="SUPFAM" id="SSF56112">
    <property type="entry name" value="Protein kinase-like (PK-like)"/>
    <property type="match status" value="1"/>
</dbReference>
<evidence type="ECO:0000313" key="2">
    <source>
        <dbReference type="EMBL" id="QHU18486.1"/>
    </source>
</evidence>
<reference evidence="2" key="1">
    <citation type="journal article" date="2020" name="Nature">
        <title>Giant virus diversity and host interactions through global metagenomics.</title>
        <authorList>
            <person name="Schulz F."/>
            <person name="Roux S."/>
            <person name="Paez-Espino D."/>
            <person name="Jungbluth S."/>
            <person name="Walsh D.A."/>
            <person name="Denef V.J."/>
            <person name="McMahon K.D."/>
            <person name="Konstantinidis K.T."/>
            <person name="Eloe-Fadrosh E.A."/>
            <person name="Kyrpides N.C."/>
            <person name="Woyke T."/>
        </authorList>
    </citation>
    <scope>NUCLEOTIDE SEQUENCE</scope>
    <source>
        <strain evidence="2">GVMAG-S-3300013006-138</strain>
    </source>
</reference>
<sequence length="336" mass="38425">MKGPQPHLQDPALLEKGGYGCVFTPPIPCKKSKAKKKVGRTVGKILVKEDAEVELEASTIIQGIPGWQRYFIVQEQDDCTDKNFHNLRESFQKVCKVPHIHKAANKNLTQLISPYGGKNLLSLAIHADFDFLGNLRHVLEGVALLQEAGVCHYDIKELNILVDFHGTFRLIDFGSAFLGDAITEKNLWRRQYPFLPEYIPLPPEFTVQGGLHDGMSLKESIEGMFMKKKTLKLIESVLGVSMEQNKKRVQHFWAEQEEWKGGSWLAFFHEFWRKYDSWGVGTIFLRLLHMSLLQREFVEKVWKLHSEKIQMVLKGLLAVNPYNRLTCADALLLLPA</sequence>
<dbReference type="SMART" id="SM00220">
    <property type="entry name" value="S_TKc"/>
    <property type="match status" value="1"/>
</dbReference>
<accession>A0A6C0KMW4</accession>
<dbReference type="AlphaFoldDB" id="A0A6C0KMW4"/>
<evidence type="ECO:0000259" key="1">
    <source>
        <dbReference type="PROSITE" id="PS50011"/>
    </source>
</evidence>
<dbReference type="PANTHER" id="PTHR44167:SF24">
    <property type="entry name" value="SERINE_THREONINE-PROTEIN KINASE CHK2"/>
    <property type="match status" value="1"/>
</dbReference>
<dbReference type="GO" id="GO:0004674">
    <property type="term" value="F:protein serine/threonine kinase activity"/>
    <property type="evidence" value="ECO:0007669"/>
    <property type="project" value="TreeGrafter"/>
</dbReference>
<dbReference type="PROSITE" id="PS50011">
    <property type="entry name" value="PROTEIN_KINASE_DOM"/>
    <property type="match status" value="1"/>
</dbReference>
<dbReference type="InterPro" id="IPR008271">
    <property type="entry name" value="Ser/Thr_kinase_AS"/>
</dbReference>
<feature type="domain" description="Protein kinase" evidence="1">
    <location>
        <begin position="8"/>
        <end position="336"/>
    </location>
</feature>
<dbReference type="GO" id="GO:0044773">
    <property type="term" value="P:mitotic DNA damage checkpoint signaling"/>
    <property type="evidence" value="ECO:0007669"/>
    <property type="project" value="TreeGrafter"/>
</dbReference>